<evidence type="ECO:0000256" key="1">
    <source>
        <dbReference type="ARBA" id="ARBA00004123"/>
    </source>
</evidence>
<dbReference type="InterPro" id="IPR004827">
    <property type="entry name" value="bZIP"/>
</dbReference>
<feature type="compositionally biased region" description="Basic and acidic residues" evidence="3">
    <location>
        <begin position="436"/>
        <end position="445"/>
    </location>
</feature>
<accession>A0ABY8EVX3</accession>
<dbReference type="EMBL" id="CP046236">
    <property type="protein sequence ID" value="WFD48575.1"/>
    <property type="molecule type" value="Genomic_DNA"/>
</dbReference>
<dbReference type="CDD" id="cd14688">
    <property type="entry name" value="bZIP_YAP"/>
    <property type="match status" value="1"/>
</dbReference>
<feature type="region of interest" description="Disordered" evidence="3">
    <location>
        <begin position="191"/>
        <end position="294"/>
    </location>
</feature>
<keyword evidence="6" id="KW-1185">Reference proteome</keyword>
<dbReference type="InterPro" id="IPR046347">
    <property type="entry name" value="bZIP_sf"/>
</dbReference>
<evidence type="ECO:0000313" key="5">
    <source>
        <dbReference type="EMBL" id="WFD48575.1"/>
    </source>
</evidence>
<dbReference type="Proteomes" id="UP000818624">
    <property type="component" value="Chromosome 3"/>
</dbReference>
<evidence type="ECO:0000313" key="6">
    <source>
        <dbReference type="Proteomes" id="UP000818624"/>
    </source>
</evidence>
<feature type="domain" description="BZIP" evidence="4">
    <location>
        <begin position="9"/>
        <end position="24"/>
    </location>
</feature>
<dbReference type="Gene3D" id="1.20.5.170">
    <property type="match status" value="1"/>
</dbReference>
<feature type="compositionally biased region" description="Low complexity" evidence="3">
    <location>
        <begin position="579"/>
        <end position="620"/>
    </location>
</feature>
<dbReference type="SUPFAM" id="SSF57959">
    <property type="entry name" value="Leucine zipper domain"/>
    <property type="match status" value="1"/>
</dbReference>
<name>A0ABY8EVX3_MALFU</name>
<dbReference type="SMART" id="SM00338">
    <property type="entry name" value="BRLZ"/>
    <property type="match status" value="1"/>
</dbReference>
<feature type="region of interest" description="Disordered" evidence="3">
    <location>
        <begin position="322"/>
        <end position="344"/>
    </location>
</feature>
<evidence type="ECO:0000256" key="3">
    <source>
        <dbReference type="SAM" id="MobiDB-lite"/>
    </source>
</evidence>
<protein>
    <recommendedName>
        <fullName evidence="4">BZIP domain-containing protein</fullName>
    </recommendedName>
</protein>
<dbReference type="PANTHER" id="PTHR40621">
    <property type="entry name" value="TRANSCRIPTION FACTOR KAPC-RELATED"/>
    <property type="match status" value="1"/>
</dbReference>
<sequence length="638" mass="65495">MCPAPLTQKRKAQNRASQRAFRERRHAYLTELEEKVARYEAREIDANVQMQRIALQCREEATMLRQKNEALMARCEQLEQQLKALATSTPRTDARSPSGCLPPKHEVGASPARDAPHFGASPGAFAVRRPSAPGTGASAPTPTHTLSQLTKTLRDTDSPSDPDEIGFDCGFCPDQSLCVCRGKAQFEFGDERIAPWTPGTHPTPGTTHPTPGTTHPTPGTTHPTATTGATASTTPGYGPPTPTHAGASPAVPLVRPHGHKSRLWPTTAAASALSPGESPRATGPSPLGTSRVGSWPAASASAALGVRPRSTPLARSPKRLWAVEPAGATPTTAPSPRARAPNAPTPCSGDQRMCGACQEDPTLAEFCSAVTRSVQVPTSTQRKTPGPGAAYSPTATAPSPGAPRESIPQAFTRLRSHPNFGQWKGNGGLQMLADVISRDAKDKDAPPAPGASGSASAPGAPGPADAPDAPPAPENARSAPATIEPMADAPSDAPNPKRAAPETGPRTARPSSDARTTSSSSPPPAQPAPRVRRAASDTSPDADAEAARQKRAKVPSVYVRSDAVSEALALLDRPDAQEAPAASAASPPASAAPAASAASPGGAAASAASPAAAAASPGGSRPCPCPWVNTSSRLPWPR</sequence>
<comment type="subcellular location">
    <subcellularLocation>
        <location evidence="1">Nucleus</location>
    </subcellularLocation>
</comment>
<evidence type="ECO:0000259" key="4">
    <source>
        <dbReference type="PROSITE" id="PS00036"/>
    </source>
</evidence>
<keyword evidence="2" id="KW-0539">Nucleus</keyword>
<gene>
    <name evidence="5" type="ORF">GLX27_003245</name>
</gene>
<feature type="region of interest" description="Disordered" evidence="3">
    <location>
        <begin position="434"/>
        <end position="638"/>
    </location>
</feature>
<dbReference type="PANTHER" id="PTHR40621:SF7">
    <property type="entry name" value="BZIP DOMAIN-CONTAINING PROTEIN"/>
    <property type="match status" value="1"/>
</dbReference>
<feature type="compositionally biased region" description="Low complexity" evidence="3">
    <location>
        <begin position="450"/>
        <end position="467"/>
    </location>
</feature>
<evidence type="ECO:0000256" key="2">
    <source>
        <dbReference type="ARBA" id="ARBA00023242"/>
    </source>
</evidence>
<dbReference type="InterPro" id="IPR050936">
    <property type="entry name" value="AP-1-like"/>
</dbReference>
<reference evidence="5 6" key="1">
    <citation type="journal article" date="2020" name="Elife">
        <title>Loss of centromere function drives karyotype evolution in closely related Malassezia species.</title>
        <authorList>
            <person name="Sankaranarayanan S.R."/>
            <person name="Ianiri G."/>
            <person name="Coelho M.A."/>
            <person name="Reza M.H."/>
            <person name="Thimmappa B.C."/>
            <person name="Ganguly P."/>
            <person name="Vadnala R.N."/>
            <person name="Sun S."/>
            <person name="Siddharthan R."/>
            <person name="Tellgren-Roth C."/>
            <person name="Dawson T.L."/>
            <person name="Heitman J."/>
            <person name="Sanyal K."/>
        </authorList>
    </citation>
    <scope>NUCLEOTIDE SEQUENCE [LARGE SCALE GENOMIC DNA]</scope>
    <source>
        <strain evidence="5">CBS14141</strain>
    </source>
</reference>
<feature type="region of interest" description="Disordered" evidence="3">
    <location>
        <begin position="87"/>
        <end position="145"/>
    </location>
</feature>
<feature type="compositionally biased region" description="Polar residues" evidence="3">
    <location>
        <begin position="628"/>
        <end position="638"/>
    </location>
</feature>
<feature type="compositionally biased region" description="Low complexity" evidence="3">
    <location>
        <begin position="506"/>
        <end position="520"/>
    </location>
</feature>
<feature type="compositionally biased region" description="Low complexity" evidence="3">
    <location>
        <begin position="197"/>
        <end position="236"/>
    </location>
</feature>
<feature type="compositionally biased region" description="Low complexity" evidence="3">
    <location>
        <begin position="384"/>
        <end position="403"/>
    </location>
</feature>
<proteinExistence type="predicted"/>
<organism evidence="5 6">
    <name type="scientific">Malassezia furfur</name>
    <name type="common">Pityriasis versicolor infection agent</name>
    <name type="synonym">Pityrosporum furfur</name>
    <dbReference type="NCBI Taxonomy" id="55194"/>
    <lineage>
        <taxon>Eukaryota</taxon>
        <taxon>Fungi</taxon>
        <taxon>Dikarya</taxon>
        <taxon>Basidiomycota</taxon>
        <taxon>Ustilaginomycotina</taxon>
        <taxon>Malasseziomycetes</taxon>
        <taxon>Malasseziales</taxon>
        <taxon>Malasseziaceae</taxon>
        <taxon>Malassezia</taxon>
    </lineage>
</organism>
<dbReference type="PROSITE" id="PS00036">
    <property type="entry name" value="BZIP_BASIC"/>
    <property type="match status" value="1"/>
</dbReference>
<feature type="region of interest" description="Disordered" evidence="3">
    <location>
        <begin position="375"/>
        <end position="409"/>
    </location>
</feature>